<feature type="transmembrane region" description="Helical" evidence="9">
    <location>
        <begin position="172"/>
        <end position="192"/>
    </location>
</feature>
<dbReference type="InterPro" id="IPR003018">
    <property type="entry name" value="GAF"/>
</dbReference>
<dbReference type="SMART" id="SM00065">
    <property type="entry name" value="GAF"/>
    <property type="match status" value="1"/>
</dbReference>
<dbReference type="InterPro" id="IPR036097">
    <property type="entry name" value="HisK_dim/P_sf"/>
</dbReference>
<dbReference type="Gene3D" id="3.30.565.10">
    <property type="entry name" value="Histidine kinase-like ATPase, C-terminal domain"/>
    <property type="match status" value="1"/>
</dbReference>
<keyword evidence="13" id="KW-1185">Reference proteome</keyword>
<evidence type="ECO:0000256" key="4">
    <source>
        <dbReference type="ARBA" id="ARBA00022679"/>
    </source>
</evidence>
<dbReference type="SUPFAM" id="SSF47384">
    <property type="entry name" value="Homodimeric domain of signal transducing histidine kinase"/>
    <property type="match status" value="1"/>
</dbReference>
<dbReference type="Gene3D" id="3.40.50.2300">
    <property type="match status" value="3"/>
</dbReference>
<dbReference type="CDD" id="cd16922">
    <property type="entry name" value="HATPase_EvgS-ArcB-TorS-like"/>
    <property type="match status" value="1"/>
</dbReference>
<dbReference type="AlphaFoldDB" id="A0A090AI56"/>
<dbReference type="CDD" id="cd17546">
    <property type="entry name" value="REC_hyHK_CKI1_RcsC-like"/>
    <property type="match status" value="1"/>
</dbReference>
<dbReference type="Pfam" id="PF00072">
    <property type="entry name" value="Response_reg"/>
    <property type="match status" value="3"/>
</dbReference>
<dbReference type="InterPro" id="IPR011006">
    <property type="entry name" value="CheY-like_superfamily"/>
</dbReference>
<feature type="coiled-coil region" evidence="8">
    <location>
        <begin position="417"/>
        <end position="507"/>
    </location>
</feature>
<dbReference type="InterPro" id="IPR036890">
    <property type="entry name" value="HATPase_C_sf"/>
</dbReference>
<comment type="catalytic activity">
    <reaction evidence="1">
        <text>ATP + protein L-histidine = ADP + protein N-phospho-L-histidine.</text>
        <dbReference type="EC" id="2.7.13.3"/>
    </reaction>
</comment>
<feature type="domain" description="Histidine kinase" evidence="10">
    <location>
        <begin position="517"/>
        <end position="749"/>
    </location>
</feature>
<feature type="domain" description="Response regulatory" evidence="11">
    <location>
        <begin position="918"/>
        <end position="1034"/>
    </location>
</feature>
<dbReference type="SUPFAM" id="SSF55874">
    <property type="entry name" value="ATPase domain of HSP90 chaperone/DNA topoisomerase II/histidine kinase"/>
    <property type="match status" value="1"/>
</dbReference>
<sequence length="1182" mass="133308">MLITGSFSIIQLQKLYEDSMEIILQKMPLQNATTEIKLTATTAHLWFEEIMTAKEETKALTAVWQLLDKSLWYADAIIKGGTREQDTFYPIHDKAIEGQIGTIKQDIEKFIDLAHLRFNNQVTAQENQAQALDDQFDHIFGRLIDNANQVQILLKTKIANDIRQLDEHVNTLKLILIVVNLLGIAIVIWISYSFIREIRYQVGGEPADIAHFAEQIAAGHFDFHFDTSKMTTGIWAAVQKMVKNLQVMSSKQEKQNWLQLGQTQLSNQMSGEQTTLQLAENILQFLTPYLDAQVGAFYLLQPLTEKKDYLKMIASYAYTWRNNSNYEFQIGEGIIGQVALERKVFVTHKVPANYLLIQSGLGESIPHALLVVPILYENSLKGVIELASFSAFTETHLELIKLTLPAIAIAINTGQSRTQTQELLEQSQLQAEELRSQQEELQQTNEQLQAQTEQLQVQQEELCQLNEQLEERGQELERERLAIQEKNVELEQVNLVIEAKVEELELTSQYKSEFLANISHELRTPLNSLLILSQVLTSNKEGNLTAEQLKYAQTIYSASSDLLNLINDILDLSKVEAGKMEIHLEPVALTQLITVLEDRFSLVAQEKGLKLVIQLADDLPPSLYTDEQRLIQILTNLLGNAFKFTAKGQVTLAIHRPAQATHLSKKNLDSFNSIAIDIIDTGIGIPTDKQQLIFEAFQQADGTTSRQYGGTGLGLSISRRLVHLLGGEIDLQSEAGKGSIFTVYLPEQLPTPSTLIESEPPPVITSPSFPTTPVVVAKPPQPVEDDRDNLQTGDKFLLIIEDDLTFAYLLMKTAHEKAFKCLVATEGQSGLQLAKKYQPQAIILDIGLPKIDGWSIMEQLKADSHTRPIPVHFISGADSEQMAKQRGAIGYCLKPVSMEGLYKVFNNIDHFITKTVKELLILSDDPNHQQALMEIVKSSDIRVTLAMTGREAYPMLQGYEFDCVVLDVSVEQDQGIHWLKQLYSELHLHQIPVIIYAERDLTTVEESILKTYLDKLIIKEVNSPEKLLDEVTLFLHQTESRLSQSQQQLLHQIHEQQNRLIGKQVLLVDDDMRNVFALAADLEKEGIETLVAHDGHSAIQQLQAKPDIAMVLMDMMMPEIDGYNAIRQIRAQPQFRQLPIIALIAKAMKADRTKCLEAGANDYLAKPINTHNLFSLLRVWLH</sequence>
<keyword evidence="9" id="KW-0472">Membrane</keyword>
<dbReference type="Pfam" id="PF02518">
    <property type="entry name" value="HATPase_c"/>
    <property type="match status" value="1"/>
</dbReference>
<evidence type="ECO:0000256" key="2">
    <source>
        <dbReference type="ARBA" id="ARBA00012438"/>
    </source>
</evidence>
<evidence type="ECO:0000256" key="3">
    <source>
        <dbReference type="ARBA" id="ARBA00022553"/>
    </source>
</evidence>
<dbReference type="HOGENOM" id="CLU_000445_127_0_6"/>
<dbReference type="InterPro" id="IPR004358">
    <property type="entry name" value="Sig_transdc_His_kin-like_C"/>
</dbReference>
<dbReference type="EC" id="2.7.13.3" evidence="2"/>
<keyword evidence="9" id="KW-1133">Transmembrane helix</keyword>
<evidence type="ECO:0000256" key="7">
    <source>
        <dbReference type="PROSITE-ProRule" id="PRU00169"/>
    </source>
</evidence>
<feature type="modified residue" description="4-aspartylphosphate" evidence="7">
    <location>
        <position position="1114"/>
    </location>
</feature>
<protein>
    <recommendedName>
        <fullName evidence="2">histidine kinase</fullName>
        <ecNumber evidence="2">2.7.13.3</ecNumber>
    </recommendedName>
</protein>
<dbReference type="PROSITE" id="PS50109">
    <property type="entry name" value="HIS_KIN"/>
    <property type="match status" value="1"/>
</dbReference>
<dbReference type="SMART" id="SM00387">
    <property type="entry name" value="HATPase_c"/>
    <property type="match status" value="1"/>
</dbReference>
<evidence type="ECO:0000313" key="12">
    <source>
        <dbReference type="EMBL" id="BAP55047.1"/>
    </source>
</evidence>
<gene>
    <name evidence="12" type="ORF">THII_0750</name>
</gene>
<name>A0A090AI56_9GAMM</name>
<evidence type="ECO:0000256" key="6">
    <source>
        <dbReference type="ARBA" id="ARBA00023012"/>
    </source>
</evidence>
<feature type="domain" description="Response regulatory" evidence="11">
    <location>
        <begin position="796"/>
        <end position="909"/>
    </location>
</feature>
<dbReference type="GO" id="GO:0000155">
    <property type="term" value="F:phosphorelay sensor kinase activity"/>
    <property type="evidence" value="ECO:0007669"/>
    <property type="project" value="InterPro"/>
</dbReference>
<dbReference type="InterPro" id="IPR001789">
    <property type="entry name" value="Sig_transdc_resp-reg_receiver"/>
</dbReference>
<dbReference type="SMART" id="SM00388">
    <property type="entry name" value="HisKA"/>
    <property type="match status" value="1"/>
</dbReference>
<dbReference type="PANTHER" id="PTHR45339:SF1">
    <property type="entry name" value="HYBRID SIGNAL TRANSDUCTION HISTIDINE KINASE J"/>
    <property type="match status" value="1"/>
</dbReference>
<evidence type="ECO:0000259" key="11">
    <source>
        <dbReference type="PROSITE" id="PS50110"/>
    </source>
</evidence>
<dbReference type="PANTHER" id="PTHR45339">
    <property type="entry name" value="HYBRID SIGNAL TRANSDUCTION HISTIDINE KINASE J"/>
    <property type="match status" value="1"/>
</dbReference>
<evidence type="ECO:0000256" key="1">
    <source>
        <dbReference type="ARBA" id="ARBA00000085"/>
    </source>
</evidence>
<reference evidence="12 13" key="1">
    <citation type="journal article" date="2014" name="ISME J.">
        <title>Ecophysiology of Thioploca ingrica as revealed by the complete genome sequence supplemented with proteomic evidence.</title>
        <authorList>
            <person name="Kojima H."/>
            <person name="Ogura Y."/>
            <person name="Yamamoto N."/>
            <person name="Togashi T."/>
            <person name="Mori H."/>
            <person name="Watanabe T."/>
            <person name="Nemoto F."/>
            <person name="Kurokawa K."/>
            <person name="Hayashi T."/>
            <person name="Fukui M."/>
        </authorList>
    </citation>
    <scope>NUCLEOTIDE SEQUENCE [LARGE SCALE GENOMIC DNA]</scope>
</reference>
<keyword evidence="8" id="KW-0175">Coiled coil</keyword>
<dbReference type="KEGG" id="tig:THII_0750"/>
<feature type="modified residue" description="4-aspartylphosphate" evidence="7">
    <location>
        <position position="967"/>
    </location>
</feature>
<dbReference type="SMART" id="SM00448">
    <property type="entry name" value="REC"/>
    <property type="match status" value="3"/>
</dbReference>
<dbReference type="CDD" id="cd00082">
    <property type="entry name" value="HisKA"/>
    <property type="match status" value="1"/>
</dbReference>
<evidence type="ECO:0000259" key="10">
    <source>
        <dbReference type="PROSITE" id="PS50109"/>
    </source>
</evidence>
<feature type="domain" description="Response regulatory" evidence="11">
    <location>
        <begin position="1064"/>
        <end position="1181"/>
    </location>
</feature>
<dbReference type="PRINTS" id="PR00344">
    <property type="entry name" value="BCTRLSENSOR"/>
</dbReference>
<evidence type="ECO:0000313" key="13">
    <source>
        <dbReference type="Proteomes" id="UP000031623"/>
    </source>
</evidence>
<dbReference type="STRING" id="40754.THII_0750"/>
<dbReference type="Pfam" id="PF00512">
    <property type="entry name" value="HisKA"/>
    <property type="match status" value="1"/>
</dbReference>
<keyword evidence="4" id="KW-0808">Transferase</keyword>
<dbReference type="InterPro" id="IPR029016">
    <property type="entry name" value="GAF-like_dom_sf"/>
</dbReference>
<dbReference type="PROSITE" id="PS50110">
    <property type="entry name" value="RESPONSE_REGULATORY"/>
    <property type="match status" value="3"/>
</dbReference>
<keyword evidence="3 7" id="KW-0597">Phosphoprotein</keyword>
<dbReference type="Pfam" id="PF13185">
    <property type="entry name" value="GAF_2"/>
    <property type="match status" value="1"/>
</dbReference>
<dbReference type="SUPFAM" id="SSF52172">
    <property type="entry name" value="CheY-like"/>
    <property type="match status" value="3"/>
</dbReference>
<feature type="modified residue" description="4-aspartylphosphate" evidence="7">
    <location>
        <position position="845"/>
    </location>
</feature>
<dbReference type="InterPro" id="IPR003661">
    <property type="entry name" value="HisK_dim/P_dom"/>
</dbReference>
<accession>A0A090AI56</accession>
<dbReference type="SUPFAM" id="SSF55781">
    <property type="entry name" value="GAF domain-like"/>
    <property type="match status" value="1"/>
</dbReference>
<dbReference type="Proteomes" id="UP000031623">
    <property type="component" value="Chromosome"/>
</dbReference>
<dbReference type="InterPro" id="IPR003594">
    <property type="entry name" value="HATPase_dom"/>
</dbReference>
<dbReference type="Gene3D" id="3.30.450.40">
    <property type="match status" value="1"/>
</dbReference>
<evidence type="ECO:0000256" key="9">
    <source>
        <dbReference type="SAM" id="Phobius"/>
    </source>
</evidence>
<dbReference type="InterPro" id="IPR005467">
    <property type="entry name" value="His_kinase_dom"/>
</dbReference>
<dbReference type="Gene3D" id="1.10.287.130">
    <property type="match status" value="1"/>
</dbReference>
<evidence type="ECO:0000256" key="5">
    <source>
        <dbReference type="ARBA" id="ARBA00022777"/>
    </source>
</evidence>
<keyword evidence="5 12" id="KW-0418">Kinase</keyword>
<dbReference type="EMBL" id="AP014633">
    <property type="protein sequence ID" value="BAP55047.1"/>
    <property type="molecule type" value="Genomic_DNA"/>
</dbReference>
<keyword evidence="6" id="KW-0902">Two-component regulatory system</keyword>
<proteinExistence type="predicted"/>
<evidence type="ECO:0000256" key="8">
    <source>
        <dbReference type="SAM" id="Coils"/>
    </source>
</evidence>
<dbReference type="FunFam" id="3.30.565.10:FF:000010">
    <property type="entry name" value="Sensor histidine kinase RcsC"/>
    <property type="match status" value="1"/>
</dbReference>
<keyword evidence="9" id="KW-0812">Transmembrane</keyword>
<organism evidence="12 13">
    <name type="scientific">Thioploca ingrica</name>
    <dbReference type="NCBI Taxonomy" id="40754"/>
    <lineage>
        <taxon>Bacteria</taxon>
        <taxon>Pseudomonadati</taxon>
        <taxon>Pseudomonadota</taxon>
        <taxon>Gammaproteobacteria</taxon>
        <taxon>Thiotrichales</taxon>
        <taxon>Thiotrichaceae</taxon>
        <taxon>Thioploca</taxon>
    </lineage>
</organism>